<dbReference type="InterPro" id="IPR011009">
    <property type="entry name" value="Kinase-like_dom_sf"/>
</dbReference>
<dbReference type="GO" id="GO:0005929">
    <property type="term" value="C:cilium"/>
    <property type="evidence" value="ECO:0007669"/>
    <property type="project" value="TreeGrafter"/>
</dbReference>
<dbReference type="GO" id="GO:0045087">
    <property type="term" value="P:innate immune response"/>
    <property type="evidence" value="ECO:0007669"/>
    <property type="project" value="TreeGrafter"/>
</dbReference>
<keyword evidence="3 6" id="KW-0418">Kinase</keyword>
<feature type="compositionally biased region" description="Basic and acidic residues" evidence="4">
    <location>
        <begin position="677"/>
        <end position="700"/>
    </location>
</feature>
<evidence type="ECO:0000313" key="7">
    <source>
        <dbReference type="Proteomes" id="UP000578343"/>
    </source>
</evidence>
<name>A0A7K9DYT3_BARMA</name>
<comment type="caution">
    <text evidence="6">The sequence shown here is derived from an EMBL/GenBank/DDBJ whole genome shotgun (WGS) entry which is preliminary data.</text>
</comment>
<dbReference type="SMART" id="SM00811">
    <property type="entry name" value="Alpha_kinase"/>
    <property type="match status" value="1"/>
</dbReference>
<feature type="compositionally biased region" description="Basic and acidic residues" evidence="4">
    <location>
        <begin position="559"/>
        <end position="568"/>
    </location>
</feature>
<dbReference type="Gene3D" id="3.20.200.10">
    <property type="entry name" value="MHCK/EF2 kinase"/>
    <property type="match status" value="1"/>
</dbReference>
<proteinExistence type="predicted"/>
<reference evidence="6 7" key="1">
    <citation type="submission" date="2019-09" db="EMBL/GenBank/DDBJ databases">
        <title>Bird 10,000 Genomes (B10K) Project - Family phase.</title>
        <authorList>
            <person name="Zhang G."/>
        </authorList>
    </citation>
    <scope>NUCLEOTIDE SEQUENCE [LARGE SCALE GENOMIC DNA]</scope>
    <source>
        <strain evidence="6">B10K-DU-001-21</strain>
        <tissue evidence="6">Muscle</tissue>
    </source>
</reference>
<protein>
    <submittedName>
        <fullName evidence="6">ALPK1 kinase</fullName>
    </submittedName>
</protein>
<dbReference type="GO" id="GO:0048029">
    <property type="term" value="F:monosaccharide binding"/>
    <property type="evidence" value="ECO:0007669"/>
    <property type="project" value="TreeGrafter"/>
</dbReference>
<dbReference type="Pfam" id="PF02816">
    <property type="entry name" value="Alpha_kinase"/>
    <property type="match status" value="1"/>
</dbReference>
<feature type="non-terminal residue" evidence="6">
    <location>
        <position position="1"/>
    </location>
</feature>
<feature type="compositionally biased region" description="Polar residues" evidence="4">
    <location>
        <begin position="733"/>
        <end position="755"/>
    </location>
</feature>
<dbReference type="PROSITE" id="PS51158">
    <property type="entry name" value="ALPHA_KINASE"/>
    <property type="match status" value="1"/>
</dbReference>
<feature type="region of interest" description="Disordered" evidence="4">
    <location>
        <begin position="796"/>
        <end position="846"/>
    </location>
</feature>
<sequence length="1161" mass="129309">LLPEDLRTLLEEAKEMKWPFVPEKWQYKQHLSPEDKTNLQDRIGARLPDLLVCLKASILVKDCVTATAIVFLVDRFLYWLDASSELLRIAKGLHRLQPGAPLSPQVLIRQARLSVNSGKLLKAEYILSSLINDNGATGTWRYAEESDRVLVQSVCLQIRGQILQKLGMWYEAAELVWASVVGYFKLPQPDKKGIATSLGIMADIFTSMSDKDYVRFKSNAEIDLGLLQEFSHRLLSAAEACKLAAGYSQYTPLFVLTAVNIRGVCLLSYSHSKDCPPEKRKFYLSEAKESFEIGLLTKNDESPVTSKQELHSFIKAAFCLATVHRWLYGESENLREVSRLCREAMGKLHSYSTSFTGEEEKGLLAKEIMSLIASVKKRLQVESFPNSDARSYVPDSYKGTVEKPIVPGEADFEKILAVHSQHHLSVCEVFEKTCRIHKTTPGETRGGACITTLRTETKGIDTVCTTEERACQRRGAVKMLKSPTAGSSSSERLGGQRNEYVDSDAMKISLDAETASLEGEINDKSGVFCRWQNRSHSSTSESSWCKLSKSSYSSSWEELNSKSSKESPGEGQQPEKGSAEEQCCTTESSEDGQAADLCQLPPRARRPVPQESLRSRWGSPQPFLEVDRPLVEEASLYGAELWKGRHRGKSSSEKPAGETKNTVPFLSNPCSVPTWPMEREGEMEKSSLVCRTKDSVREGSHSPASRPQSPFVWVDPEEETADSREGPSFETRPPTNGGASVLSTSIEPTTAGNSSVRDWLRKSAGVGNASLQVPEVDVQAETVADTEFDLVSTGDLVNSSVPKRPSTRAAPTALPSRGNMSINTHFDPAATKEDDKKSQDVVSSKRQSSSSLSSCCKSAEMPKSSPECSFLNPRGSDFVLVPGRTKADILEARFLRDDDYLQLLAGVEHNWLVQRLTPTGIFKSKQLRKAYSALLLKYSKKSGLWTGQETGAFIGDYLSVAKEGKQRRAFWIHFLHQEESLGRYVGKEYKEEKGLLHHFSDVERQMTAQYYVTEFNKRLYEQKVPTQIFYIPSAVLLLLEDRTITGCVSVEPYILGDFVKLSNNAKVVKSEYKATEYGLAYGHFSYEFSNGTDVVVDLQGWVTGNGKGLIYLTDPQIHSLNSKDVSRSNFGKKGIYYFFHNQHAKCNEICRCLSLTRPSAL</sequence>
<feature type="domain" description="Alpha-type protein kinase" evidence="5">
    <location>
        <begin position="937"/>
        <end position="1158"/>
    </location>
</feature>
<gene>
    <name evidence="6" type="primary">Alpk1</name>
    <name evidence="6" type="ORF">BARMAR_R12374</name>
</gene>
<feature type="region of interest" description="Disordered" evidence="4">
    <location>
        <begin position="559"/>
        <end position="755"/>
    </location>
</feature>
<keyword evidence="2" id="KW-0808">Transferase</keyword>
<evidence type="ECO:0000259" key="5">
    <source>
        <dbReference type="PROSITE" id="PS51158"/>
    </source>
</evidence>
<evidence type="ECO:0000256" key="4">
    <source>
        <dbReference type="SAM" id="MobiDB-lite"/>
    </source>
</evidence>
<dbReference type="Gene3D" id="3.30.200.20">
    <property type="entry name" value="Phosphorylase Kinase, domain 1"/>
    <property type="match status" value="1"/>
</dbReference>
<evidence type="ECO:0000256" key="3">
    <source>
        <dbReference type="ARBA" id="ARBA00022777"/>
    </source>
</evidence>
<dbReference type="Proteomes" id="UP000578343">
    <property type="component" value="Unassembled WGS sequence"/>
</dbReference>
<dbReference type="OrthoDB" id="301415at2759"/>
<dbReference type="GO" id="GO:0004674">
    <property type="term" value="F:protein serine/threonine kinase activity"/>
    <property type="evidence" value="ECO:0007669"/>
    <property type="project" value="UniProtKB-KW"/>
</dbReference>
<keyword evidence="1" id="KW-0723">Serine/threonine-protein kinase</keyword>
<evidence type="ECO:0000256" key="1">
    <source>
        <dbReference type="ARBA" id="ARBA00022527"/>
    </source>
</evidence>
<dbReference type="PANTHER" id="PTHR46747:SF1">
    <property type="entry name" value="ALPHA-PROTEIN KINASE 1"/>
    <property type="match status" value="1"/>
</dbReference>
<feature type="region of interest" description="Disordered" evidence="4">
    <location>
        <begin position="480"/>
        <end position="500"/>
    </location>
</feature>
<evidence type="ECO:0000313" key="6">
    <source>
        <dbReference type="EMBL" id="NXG69587.1"/>
    </source>
</evidence>
<keyword evidence="7" id="KW-1185">Reference proteome</keyword>
<evidence type="ECO:0000256" key="2">
    <source>
        <dbReference type="ARBA" id="ARBA00022679"/>
    </source>
</evidence>
<dbReference type="AlphaFoldDB" id="A0A7K9DYT3"/>
<dbReference type="GO" id="GO:0002753">
    <property type="term" value="P:cytoplasmic pattern recognition receptor signaling pathway"/>
    <property type="evidence" value="ECO:0007669"/>
    <property type="project" value="TreeGrafter"/>
</dbReference>
<feature type="compositionally biased region" description="Basic and acidic residues" evidence="4">
    <location>
        <begin position="830"/>
        <end position="839"/>
    </location>
</feature>
<feature type="non-terminal residue" evidence="6">
    <location>
        <position position="1161"/>
    </location>
</feature>
<feature type="compositionally biased region" description="Polar residues" evidence="4">
    <location>
        <begin position="659"/>
        <end position="671"/>
    </location>
</feature>
<dbReference type="InterPro" id="IPR043529">
    <property type="entry name" value="ALPK1"/>
</dbReference>
<dbReference type="InterPro" id="IPR004166">
    <property type="entry name" value="a-kinase_dom"/>
</dbReference>
<dbReference type="EMBL" id="VWZK01003019">
    <property type="protein sequence ID" value="NXG69587.1"/>
    <property type="molecule type" value="Genomic_DNA"/>
</dbReference>
<dbReference type="SUPFAM" id="SSF56112">
    <property type="entry name" value="Protein kinase-like (PK-like)"/>
    <property type="match status" value="1"/>
</dbReference>
<dbReference type="CDD" id="cd16969">
    <property type="entry name" value="Alpha_kinase_ALPK1"/>
    <property type="match status" value="1"/>
</dbReference>
<organism evidence="6 7">
    <name type="scientific">Baryphthengus martii</name>
    <name type="common">Rufous motmot</name>
    <dbReference type="NCBI Taxonomy" id="176943"/>
    <lineage>
        <taxon>Eukaryota</taxon>
        <taxon>Metazoa</taxon>
        <taxon>Chordata</taxon>
        <taxon>Craniata</taxon>
        <taxon>Vertebrata</taxon>
        <taxon>Euteleostomi</taxon>
        <taxon>Archelosauria</taxon>
        <taxon>Archosauria</taxon>
        <taxon>Dinosauria</taxon>
        <taxon>Saurischia</taxon>
        <taxon>Theropoda</taxon>
        <taxon>Coelurosauria</taxon>
        <taxon>Aves</taxon>
        <taxon>Neognathae</taxon>
        <taxon>Neoaves</taxon>
        <taxon>Telluraves</taxon>
        <taxon>Coraciimorphae</taxon>
        <taxon>Coraciiformes</taxon>
        <taxon>Momotidae</taxon>
        <taxon>Baryphthengus</taxon>
    </lineage>
</organism>
<dbReference type="GO" id="GO:0005524">
    <property type="term" value="F:ATP binding"/>
    <property type="evidence" value="ECO:0007669"/>
    <property type="project" value="InterPro"/>
</dbReference>
<dbReference type="PANTHER" id="PTHR46747">
    <property type="entry name" value="ALPHA-PROTEIN KINASE 1"/>
    <property type="match status" value="1"/>
</dbReference>
<accession>A0A7K9DYT3</accession>